<organism evidence="1 2">
    <name type="scientific">Zopfia rhizophila CBS 207.26</name>
    <dbReference type="NCBI Taxonomy" id="1314779"/>
    <lineage>
        <taxon>Eukaryota</taxon>
        <taxon>Fungi</taxon>
        <taxon>Dikarya</taxon>
        <taxon>Ascomycota</taxon>
        <taxon>Pezizomycotina</taxon>
        <taxon>Dothideomycetes</taxon>
        <taxon>Dothideomycetes incertae sedis</taxon>
        <taxon>Zopfiaceae</taxon>
        <taxon>Zopfia</taxon>
    </lineage>
</organism>
<proteinExistence type="predicted"/>
<feature type="non-terminal residue" evidence="1">
    <location>
        <position position="93"/>
    </location>
</feature>
<protein>
    <submittedName>
        <fullName evidence="1">Uncharacterized protein</fullName>
    </submittedName>
</protein>
<dbReference type="EMBL" id="ML994614">
    <property type="protein sequence ID" value="KAF2193146.1"/>
    <property type="molecule type" value="Genomic_DNA"/>
</dbReference>
<sequence>MWLRKCQGTARLDIQRYLEEFSIKAERCIQAGAIEDSRKGFYLVKGLPKYHAQKVLAHFDLRSNEPSRFKYQDIANYLLRRVQVESEVQMLSL</sequence>
<keyword evidence="2" id="KW-1185">Reference proteome</keyword>
<evidence type="ECO:0000313" key="2">
    <source>
        <dbReference type="Proteomes" id="UP000800200"/>
    </source>
</evidence>
<reference evidence="1" key="1">
    <citation type="journal article" date="2020" name="Stud. Mycol.">
        <title>101 Dothideomycetes genomes: a test case for predicting lifestyles and emergence of pathogens.</title>
        <authorList>
            <person name="Haridas S."/>
            <person name="Albert R."/>
            <person name="Binder M."/>
            <person name="Bloem J."/>
            <person name="Labutti K."/>
            <person name="Salamov A."/>
            <person name="Andreopoulos B."/>
            <person name="Baker S."/>
            <person name="Barry K."/>
            <person name="Bills G."/>
            <person name="Bluhm B."/>
            <person name="Cannon C."/>
            <person name="Castanera R."/>
            <person name="Culley D."/>
            <person name="Daum C."/>
            <person name="Ezra D."/>
            <person name="Gonzalez J."/>
            <person name="Henrissat B."/>
            <person name="Kuo A."/>
            <person name="Liang C."/>
            <person name="Lipzen A."/>
            <person name="Lutzoni F."/>
            <person name="Magnuson J."/>
            <person name="Mondo S."/>
            <person name="Nolan M."/>
            <person name="Ohm R."/>
            <person name="Pangilinan J."/>
            <person name="Park H.-J."/>
            <person name="Ramirez L."/>
            <person name="Alfaro M."/>
            <person name="Sun H."/>
            <person name="Tritt A."/>
            <person name="Yoshinaga Y."/>
            <person name="Zwiers L.-H."/>
            <person name="Turgeon B."/>
            <person name="Goodwin S."/>
            <person name="Spatafora J."/>
            <person name="Crous P."/>
            <person name="Grigoriev I."/>
        </authorList>
    </citation>
    <scope>NUCLEOTIDE SEQUENCE</scope>
    <source>
        <strain evidence="1">CBS 207.26</strain>
    </source>
</reference>
<name>A0A6A6ETD1_9PEZI</name>
<dbReference type="AlphaFoldDB" id="A0A6A6ETD1"/>
<evidence type="ECO:0000313" key="1">
    <source>
        <dbReference type="EMBL" id="KAF2193146.1"/>
    </source>
</evidence>
<dbReference type="OrthoDB" id="10436434at2759"/>
<gene>
    <name evidence="1" type="ORF">K469DRAFT_551939</name>
</gene>
<dbReference type="Proteomes" id="UP000800200">
    <property type="component" value="Unassembled WGS sequence"/>
</dbReference>
<accession>A0A6A6ETD1</accession>